<reference evidence="1 2" key="1">
    <citation type="submission" date="2024-09" db="EMBL/GenBank/DDBJ databases">
        <authorList>
            <person name="Sun Q."/>
            <person name="Mori K."/>
        </authorList>
    </citation>
    <scope>NUCLEOTIDE SEQUENCE [LARGE SCALE GENOMIC DNA]</scope>
    <source>
        <strain evidence="1 2">TBRC 0563</strain>
    </source>
</reference>
<protein>
    <submittedName>
        <fullName evidence="1">Imm1 family immunity protein</fullName>
    </submittedName>
</protein>
<sequence>MENRVEAVYRQEHAEKPVILSSGEDVDELIDALLTGPAYHNLAQLHSLERPVLPSGYPDHELLVGIDASLKVGVLAFMDAEVGNVVTLGPSEGRGEVSYFITGQVTEFPDRSEIPIELVCRAVKEFLVSGGQRPACVQWQVPEIW</sequence>
<dbReference type="InterPro" id="IPR025680">
    <property type="entry name" value="DddI"/>
</dbReference>
<proteinExistence type="predicted"/>
<name>A0ABV5YCB5_9ACTN</name>
<organism evidence="1 2">
    <name type="scientific">Actinoallomurus acaciae</name>
    <dbReference type="NCBI Taxonomy" id="502577"/>
    <lineage>
        <taxon>Bacteria</taxon>
        <taxon>Bacillati</taxon>
        <taxon>Actinomycetota</taxon>
        <taxon>Actinomycetes</taxon>
        <taxon>Streptosporangiales</taxon>
        <taxon>Thermomonosporaceae</taxon>
        <taxon>Actinoallomurus</taxon>
    </lineage>
</organism>
<evidence type="ECO:0000313" key="1">
    <source>
        <dbReference type="EMBL" id="MFB9832664.1"/>
    </source>
</evidence>
<keyword evidence="2" id="KW-1185">Reference proteome</keyword>
<dbReference type="EMBL" id="JBHLZP010000056">
    <property type="protein sequence ID" value="MFB9832664.1"/>
    <property type="molecule type" value="Genomic_DNA"/>
</dbReference>
<dbReference type="Proteomes" id="UP001589627">
    <property type="component" value="Unassembled WGS sequence"/>
</dbReference>
<gene>
    <name evidence="1" type="ORF">ACFFNX_10740</name>
</gene>
<dbReference type="RefSeq" id="WP_378198788.1">
    <property type="nucleotide sequence ID" value="NZ_JBHLZP010000056.1"/>
</dbReference>
<dbReference type="Pfam" id="PF14430">
    <property type="entry name" value="Imm1"/>
    <property type="match status" value="1"/>
</dbReference>
<comment type="caution">
    <text evidence="1">The sequence shown here is derived from an EMBL/GenBank/DDBJ whole genome shotgun (WGS) entry which is preliminary data.</text>
</comment>
<evidence type="ECO:0000313" key="2">
    <source>
        <dbReference type="Proteomes" id="UP001589627"/>
    </source>
</evidence>
<accession>A0ABV5YCB5</accession>